<keyword evidence="1" id="KW-0732">Signal</keyword>
<dbReference type="SUPFAM" id="SSF100895">
    <property type="entry name" value="Kazal-type serine protease inhibitors"/>
    <property type="match status" value="1"/>
</dbReference>
<reference evidence="2" key="1">
    <citation type="submission" date="2016-12" db="EMBL/GenBank/DDBJ databases">
        <title>An insight into the sialome and mialome of the sand fly, Nyssomyia neivai.</title>
        <authorList>
            <person name="Sebastian V."/>
            <person name="Goulart T.M."/>
            <person name="Oliveira W."/>
            <person name="Calvo E."/>
            <person name="Oliveira L.F."/>
            <person name="Pinto M.C."/>
            <person name="Rosselino A.M."/>
            <person name="Ribeiro J.M."/>
        </authorList>
    </citation>
    <scope>NUCLEOTIDE SEQUENCE</scope>
</reference>
<organism evidence="2">
    <name type="scientific">Nyssomyia neivai</name>
    <dbReference type="NCBI Taxonomy" id="330878"/>
    <lineage>
        <taxon>Eukaryota</taxon>
        <taxon>Metazoa</taxon>
        <taxon>Ecdysozoa</taxon>
        <taxon>Arthropoda</taxon>
        <taxon>Hexapoda</taxon>
        <taxon>Insecta</taxon>
        <taxon>Pterygota</taxon>
        <taxon>Neoptera</taxon>
        <taxon>Endopterygota</taxon>
        <taxon>Diptera</taxon>
        <taxon>Nematocera</taxon>
        <taxon>Psychodoidea</taxon>
        <taxon>Psychodidae</taxon>
        <taxon>Nyssomyia</taxon>
    </lineage>
</organism>
<dbReference type="InterPro" id="IPR036058">
    <property type="entry name" value="Kazal_dom_sf"/>
</dbReference>
<feature type="signal peptide" evidence="1">
    <location>
        <begin position="1"/>
        <end position="20"/>
    </location>
</feature>
<proteinExistence type="predicted"/>
<evidence type="ECO:0000313" key="2">
    <source>
        <dbReference type="EMBL" id="JAV08241.1"/>
    </source>
</evidence>
<protein>
    <submittedName>
        <fullName evidence="2">Putative secreted protein</fullName>
    </submittedName>
</protein>
<dbReference type="Gene3D" id="3.30.60.30">
    <property type="match status" value="1"/>
</dbReference>
<feature type="chain" id="PRO_5012882866" evidence="1">
    <location>
        <begin position="21"/>
        <end position="68"/>
    </location>
</feature>
<evidence type="ECO:0000256" key="1">
    <source>
        <dbReference type="SAM" id="SignalP"/>
    </source>
</evidence>
<sequence>MKTVLLCFIIVCAFIALTQAECEFPCPFIYSPICAGPPGQARGIQSFDNDCMLTTYNCKEKNKLDQIR</sequence>
<dbReference type="AlphaFoldDB" id="A0A1L8DPB6"/>
<accession>A0A1L8DPB6</accession>
<dbReference type="EMBL" id="GFDF01005843">
    <property type="protein sequence ID" value="JAV08241.1"/>
    <property type="molecule type" value="Transcribed_RNA"/>
</dbReference>
<name>A0A1L8DPB6_9DIPT</name>